<dbReference type="InterPro" id="IPR009100">
    <property type="entry name" value="AcylCoA_DH/oxidase_NM_dom_sf"/>
</dbReference>
<dbReference type="SUPFAM" id="SSF47203">
    <property type="entry name" value="Acyl-CoA dehydrogenase C-terminal domain-like"/>
    <property type="match status" value="1"/>
</dbReference>
<dbReference type="InterPro" id="IPR037069">
    <property type="entry name" value="AcylCoA_DH/ox_N_sf"/>
</dbReference>
<evidence type="ECO:0000259" key="2">
    <source>
        <dbReference type="Pfam" id="PF08028"/>
    </source>
</evidence>
<dbReference type="InterPro" id="IPR036250">
    <property type="entry name" value="AcylCo_DH-like_C"/>
</dbReference>
<dbReference type="InterPro" id="IPR050741">
    <property type="entry name" value="Acyl-CoA_dehydrogenase"/>
</dbReference>
<dbReference type="PIRSF" id="PIRSF016578">
    <property type="entry name" value="HsaA"/>
    <property type="match status" value="1"/>
</dbReference>
<gene>
    <name evidence="3" type="ORF">ACEZDB_10565</name>
</gene>
<accession>A0ABV6WYQ0</accession>
<dbReference type="SUPFAM" id="SSF56645">
    <property type="entry name" value="Acyl-CoA dehydrogenase NM domain-like"/>
    <property type="match status" value="1"/>
</dbReference>
<dbReference type="RefSeq" id="WP_380551283.1">
    <property type="nucleotide sequence ID" value="NZ_JBHEZY010000003.1"/>
</dbReference>
<dbReference type="InterPro" id="IPR046373">
    <property type="entry name" value="Acyl-CoA_Oxase/DH_mid-dom_sf"/>
</dbReference>
<evidence type="ECO:0000256" key="1">
    <source>
        <dbReference type="ARBA" id="ARBA00023002"/>
    </source>
</evidence>
<keyword evidence="1" id="KW-0560">Oxidoreductase</keyword>
<dbReference type="Gene3D" id="1.10.540.10">
    <property type="entry name" value="Acyl-CoA dehydrogenase/oxidase, N-terminal domain"/>
    <property type="match status" value="1"/>
</dbReference>
<dbReference type="Gene3D" id="1.20.140.10">
    <property type="entry name" value="Butyryl-CoA Dehydrogenase, subunit A, domain 3"/>
    <property type="match status" value="1"/>
</dbReference>
<evidence type="ECO:0000313" key="4">
    <source>
        <dbReference type="Proteomes" id="UP001592530"/>
    </source>
</evidence>
<dbReference type="EMBL" id="JBHEZY010000003">
    <property type="protein sequence ID" value="MFC1431094.1"/>
    <property type="molecule type" value="Genomic_DNA"/>
</dbReference>
<protein>
    <submittedName>
        <fullName evidence="3">Oxidoreductase</fullName>
    </submittedName>
</protein>
<sequence>MLTVDAVSGLRDSVAVVSEVAARHVQTCEDEFRLAPEVAEALTQAGFPRQFVPKRWGGRAGGFGELVQSVADLGESCASAAWCAALFAAHGRLASYLPEQAQYALWADGPDTRIAAAVIPPAGTAEPAADAGSEVGSGAGSGAGSEVGGGVGSTAAGVAAQAGAAGWRLSGRWNLASGVDHADWILLASWTPGPSGPEHRIFLLPRASCTVLDTWRSSGLRGTGSNSVVVDRVFVPAHRTMVLADLLRPRTSADGEEVARCHQVPFPMVAALIFAAPVLGAAGGALDAWSAALRAKAAAGGPGPSPAVQQTLARAGGEIHAAELLLTQSARSADGGPMDAYTVTGIQRDVALAVELLVDAVERIFRAGGSSTQTQLNPIQVRWRDVHAAASHGTLNFEAAASRYAAVRFPVEADSTG</sequence>
<proteinExistence type="predicted"/>
<feature type="domain" description="Acyl-CoA dehydrogenase C-terminal" evidence="2">
    <location>
        <begin position="272"/>
        <end position="396"/>
    </location>
</feature>
<reference evidence="3 4" key="1">
    <citation type="submission" date="2024-09" db="EMBL/GenBank/DDBJ databases">
        <authorList>
            <person name="Lee S.D."/>
        </authorList>
    </citation>
    <scope>NUCLEOTIDE SEQUENCE [LARGE SCALE GENOMIC DNA]</scope>
    <source>
        <strain evidence="3 4">N1-3</strain>
    </source>
</reference>
<organism evidence="3 4">
    <name type="scientific">Streptacidiphilus alkalitolerans</name>
    <dbReference type="NCBI Taxonomy" id="3342712"/>
    <lineage>
        <taxon>Bacteria</taxon>
        <taxon>Bacillati</taxon>
        <taxon>Actinomycetota</taxon>
        <taxon>Actinomycetes</taxon>
        <taxon>Kitasatosporales</taxon>
        <taxon>Streptomycetaceae</taxon>
        <taxon>Streptacidiphilus</taxon>
    </lineage>
</organism>
<dbReference type="Gene3D" id="2.40.110.10">
    <property type="entry name" value="Butyryl-CoA Dehydrogenase, subunit A, domain 2"/>
    <property type="match status" value="1"/>
</dbReference>
<comment type="caution">
    <text evidence="3">The sequence shown here is derived from an EMBL/GenBank/DDBJ whole genome shotgun (WGS) entry which is preliminary data.</text>
</comment>
<dbReference type="Pfam" id="PF08028">
    <property type="entry name" value="Acyl-CoA_dh_2"/>
    <property type="match status" value="1"/>
</dbReference>
<dbReference type="PANTHER" id="PTHR48083">
    <property type="entry name" value="MEDIUM-CHAIN SPECIFIC ACYL-COA DEHYDROGENASE, MITOCHONDRIAL-RELATED"/>
    <property type="match status" value="1"/>
</dbReference>
<name>A0ABV6WYQ0_9ACTN</name>
<evidence type="ECO:0000313" key="3">
    <source>
        <dbReference type="EMBL" id="MFC1431094.1"/>
    </source>
</evidence>
<dbReference type="Proteomes" id="UP001592530">
    <property type="component" value="Unassembled WGS sequence"/>
</dbReference>
<dbReference type="InterPro" id="IPR013107">
    <property type="entry name" value="Acyl-CoA_DH_C"/>
</dbReference>
<dbReference type="PANTHER" id="PTHR48083:SF19">
    <property type="entry name" value="FLAVIN-DEPENDENT MONOOXYGENASE, OXYGENASE SUBUNIT HSAA"/>
    <property type="match status" value="1"/>
</dbReference>